<dbReference type="Proteomes" id="UP000215335">
    <property type="component" value="Unassembled WGS sequence"/>
</dbReference>
<dbReference type="InterPro" id="IPR001878">
    <property type="entry name" value="Znf_CCHC"/>
</dbReference>
<dbReference type="SMART" id="SM00343">
    <property type="entry name" value="ZnF_C2HC"/>
    <property type="match status" value="2"/>
</dbReference>
<evidence type="ECO:0000313" key="4">
    <source>
        <dbReference type="Proteomes" id="UP000215335"/>
    </source>
</evidence>
<proteinExistence type="predicted"/>
<keyword evidence="4" id="KW-1185">Reference proteome</keyword>
<organism evidence="3 4">
    <name type="scientific">Trichomalopsis sarcophagae</name>
    <dbReference type="NCBI Taxonomy" id="543379"/>
    <lineage>
        <taxon>Eukaryota</taxon>
        <taxon>Metazoa</taxon>
        <taxon>Ecdysozoa</taxon>
        <taxon>Arthropoda</taxon>
        <taxon>Hexapoda</taxon>
        <taxon>Insecta</taxon>
        <taxon>Pterygota</taxon>
        <taxon>Neoptera</taxon>
        <taxon>Endopterygota</taxon>
        <taxon>Hymenoptera</taxon>
        <taxon>Apocrita</taxon>
        <taxon>Proctotrupomorpha</taxon>
        <taxon>Chalcidoidea</taxon>
        <taxon>Pteromalidae</taxon>
        <taxon>Pteromalinae</taxon>
        <taxon>Trichomalopsis</taxon>
    </lineage>
</organism>
<dbReference type="EMBL" id="NNAY01004196">
    <property type="protein sequence ID" value="OXU18216.1"/>
    <property type="molecule type" value="Genomic_DNA"/>
</dbReference>
<reference evidence="3 4" key="1">
    <citation type="journal article" date="2017" name="Curr. Biol.">
        <title>The Evolution of Venom by Co-option of Single-Copy Genes.</title>
        <authorList>
            <person name="Martinson E.O."/>
            <person name="Mrinalini"/>
            <person name="Kelkar Y.D."/>
            <person name="Chang C.H."/>
            <person name="Werren J.H."/>
        </authorList>
    </citation>
    <scope>NUCLEOTIDE SEQUENCE [LARGE SCALE GENOMIC DNA]</scope>
    <source>
        <strain evidence="3 4">Alberta</strain>
        <tissue evidence="3">Whole body</tissue>
    </source>
</reference>
<evidence type="ECO:0000259" key="2">
    <source>
        <dbReference type="PROSITE" id="PS50158"/>
    </source>
</evidence>
<sequence>MRLDNLIVDTFLRTQELIQGFKENHGDEIMFAQIRNDRIHFITESGKIYDLGKEYFTVQDFQNLSSAIEEAEQAGKEYFTVQDFQNLSSAIEEAEQAVTVKGKVPIDWKSDKIETGDSKFIQKNVQKLASSFARNENQLATETSVSESISDKGSTVRREYKLTEEIKYEYFMDLLRSELQANDVLYIIDSTDPVKILNRIKEIKLSETNVTSTTIRRQLYTIQYNPPKDKAKDFIDRFEELTATGTALSTEVNLEHIRCYQCDGHGHRAENCSMRESGLKKCFECKKFTNHIAANCPVRRQRNERQQNDWKTTERNENQLATETYVSESISDKGSTVRREYKLTEEIKYEYFMDLLRSELQANDVLYIIDSTDPVKILNRIKEIKLSETNVTSTTIRRQLYTIQYNPPKDKAKDFIDRFEELVGNYNNLSDIQVFSEIEKSLTYDKMKMYVMQMESLKNQTPTEKTTQGQLYRQK</sequence>
<accession>A0A232EIN5</accession>
<dbReference type="InterPro" id="IPR036875">
    <property type="entry name" value="Znf_CCHC_sf"/>
</dbReference>
<evidence type="ECO:0000256" key="1">
    <source>
        <dbReference type="PROSITE-ProRule" id="PRU00047"/>
    </source>
</evidence>
<dbReference type="GO" id="GO:0003676">
    <property type="term" value="F:nucleic acid binding"/>
    <property type="evidence" value="ECO:0007669"/>
    <property type="project" value="InterPro"/>
</dbReference>
<gene>
    <name evidence="3" type="ORF">TSAR_003195</name>
</gene>
<evidence type="ECO:0000313" key="3">
    <source>
        <dbReference type="EMBL" id="OXU18216.1"/>
    </source>
</evidence>
<dbReference type="Gene3D" id="4.10.60.10">
    <property type="entry name" value="Zinc finger, CCHC-type"/>
    <property type="match status" value="1"/>
</dbReference>
<dbReference type="OrthoDB" id="7696379at2759"/>
<name>A0A232EIN5_9HYME</name>
<feature type="domain" description="CCHC-type" evidence="2">
    <location>
        <begin position="258"/>
        <end position="272"/>
    </location>
</feature>
<keyword evidence="1" id="KW-0862">Zinc</keyword>
<keyword evidence="1" id="KW-0863">Zinc-finger</keyword>
<protein>
    <recommendedName>
        <fullName evidence="2">CCHC-type domain-containing protein</fullName>
    </recommendedName>
</protein>
<comment type="caution">
    <text evidence="3">The sequence shown here is derived from an EMBL/GenBank/DDBJ whole genome shotgun (WGS) entry which is preliminary data.</text>
</comment>
<dbReference type="GO" id="GO:0008270">
    <property type="term" value="F:zinc ion binding"/>
    <property type="evidence" value="ECO:0007669"/>
    <property type="project" value="UniProtKB-KW"/>
</dbReference>
<dbReference type="PROSITE" id="PS50158">
    <property type="entry name" value="ZF_CCHC"/>
    <property type="match status" value="1"/>
</dbReference>
<dbReference type="AlphaFoldDB" id="A0A232EIN5"/>
<dbReference type="SUPFAM" id="SSF57756">
    <property type="entry name" value="Retrovirus zinc finger-like domains"/>
    <property type="match status" value="1"/>
</dbReference>
<keyword evidence="1" id="KW-0479">Metal-binding</keyword>